<dbReference type="Pfam" id="PF00107">
    <property type="entry name" value="ADH_zinc_N"/>
    <property type="match status" value="1"/>
</dbReference>
<dbReference type="InterPro" id="IPR013149">
    <property type="entry name" value="ADH-like_C"/>
</dbReference>
<evidence type="ECO:0000256" key="10">
    <source>
        <dbReference type="ARBA" id="ARBA00023160"/>
    </source>
</evidence>
<dbReference type="PANTHER" id="PTHR43981">
    <property type="entry name" value="ENOYL-[ACYL-CARRIER-PROTEIN] REDUCTASE, MITOCHONDRIAL"/>
    <property type="match status" value="1"/>
</dbReference>
<evidence type="ECO:0000256" key="6">
    <source>
        <dbReference type="ARBA" id="ARBA00022946"/>
    </source>
</evidence>
<evidence type="ECO:0000256" key="2">
    <source>
        <dbReference type="ARBA" id="ARBA00010371"/>
    </source>
</evidence>
<dbReference type="InterPro" id="IPR013154">
    <property type="entry name" value="ADH-like_N"/>
</dbReference>
<evidence type="ECO:0000256" key="11">
    <source>
        <dbReference type="ARBA" id="ARBA00038963"/>
    </source>
</evidence>
<dbReference type="PANTHER" id="PTHR43981:SF2">
    <property type="entry name" value="ENOYL-[ACYL-CARRIER-PROTEIN] REDUCTASE, MITOCHONDRIAL"/>
    <property type="match status" value="1"/>
</dbReference>
<name>A0A1Y1IFE2_KLENI</name>
<dbReference type="STRING" id="105231.A0A1Y1IFE2"/>
<evidence type="ECO:0000256" key="14">
    <source>
        <dbReference type="ARBA" id="ARBA00048843"/>
    </source>
</evidence>
<dbReference type="Gene3D" id="3.90.180.10">
    <property type="entry name" value="Medium-chain alcohol dehydrogenases, catalytic domain"/>
    <property type="match status" value="1"/>
</dbReference>
<reference evidence="16 17" key="1">
    <citation type="journal article" date="2014" name="Nat. Commun.">
        <title>Klebsormidium flaccidum genome reveals primary factors for plant terrestrial adaptation.</title>
        <authorList>
            <person name="Hori K."/>
            <person name="Maruyama F."/>
            <person name="Fujisawa T."/>
            <person name="Togashi T."/>
            <person name="Yamamoto N."/>
            <person name="Seo M."/>
            <person name="Sato S."/>
            <person name="Yamada T."/>
            <person name="Mori H."/>
            <person name="Tajima N."/>
            <person name="Moriyama T."/>
            <person name="Ikeuchi M."/>
            <person name="Watanabe M."/>
            <person name="Wada H."/>
            <person name="Kobayashi K."/>
            <person name="Saito M."/>
            <person name="Masuda T."/>
            <person name="Sasaki-Sekimoto Y."/>
            <person name="Mashiguchi K."/>
            <person name="Awai K."/>
            <person name="Shimojima M."/>
            <person name="Masuda S."/>
            <person name="Iwai M."/>
            <person name="Nobusawa T."/>
            <person name="Narise T."/>
            <person name="Kondo S."/>
            <person name="Saito H."/>
            <person name="Sato R."/>
            <person name="Murakawa M."/>
            <person name="Ihara Y."/>
            <person name="Oshima-Yamada Y."/>
            <person name="Ohtaka K."/>
            <person name="Satoh M."/>
            <person name="Sonobe K."/>
            <person name="Ishii M."/>
            <person name="Ohtani R."/>
            <person name="Kanamori-Sato M."/>
            <person name="Honoki R."/>
            <person name="Miyazaki D."/>
            <person name="Mochizuki H."/>
            <person name="Umetsu J."/>
            <person name="Higashi K."/>
            <person name="Shibata D."/>
            <person name="Kamiya Y."/>
            <person name="Sato N."/>
            <person name="Nakamura Y."/>
            <person name="Tabata S."/>
            <person name="Ida S."/>
            <person name="Kurokawa K."/>
            <person name="Ohta H."/>
        </authorList>
    </citation>
    <scope>NUCLEOTIDE SEQUENCE [LARGE SCALE GENOMIC DNA]</scope>
    <source>
        <strain evidence="16 17">NIES-2285</strain>
    </source>
</reference>
<proteinExistence type="inferred from homology"/>
<comment type="subcellular location">
    <subcellularLocation>
        <location evidence="1">Mitochondrion</location>
    </subcellularLocation>
</comment>
<dbReference type="FunFam" id="3.40.50.720:FF:000112">
    <property type="entry name" value="Enoyl-[acyl-carrier-protein] reductase 1, mitochondrial"/>
    <property type="match status" value="1"/>
</dbReference>
<evidence type="ECO:0000256" key="3">
    <source>
        <dbReference type="ARBA" id="ARBA00022516"/>
    </source>
</evidence>
<dbReference type="OMA" id="YGYTQSK"/>
<dbReference type="OrthoDB" id="7482721at2759"/>
<evidence type="ECO:0000256" key="1">
    <source>
        <dbReference type="ARBA" id="ARBA00004173"/>
    </source>
</evidence>
<evidence type="ECO:0000256" key="12">
    <source>
        <dbReference type="ARBA" id="ARBA00041058"/>
    </source>
</evidence>
<dbReference type="GO" id="GO:0141148">
    <property type="term" value="F:enoyl-[acyl-carrier-protein] reductase (NADPH) activity"/>
    <property type="evidence" value="ECO:0007669"/>
    <property type="project" value="UniProtKB-EC"/>
</dbReference>
<sequence length="339" mass="36436">MATVATTVVFDQHGPPDRVLRQDQMPLKPPEDNEVEVDMLAAPINPSDINLVEGTYGIKPDLPAVAGLEGVGRVTKVGPAVTSLAVSDWVIPASTGKAFGTWRTAAVCAAEDLLKVRSDAPVEYAATVAVNPCTAYRMLEDFAHLEEGDVVVQNGATSMVGLAVIQLARERGLHSVNIIRDRPNFEEKAAELKALGASVVLTEERAQSPEGKQAMKGFPPAKLGLNCVGGSAATAVTKLLGTGATLVTYGGMSMKPVTISTSYFIFKDITCKGFWVSRWAQEHSAEERSKMIDYLLGLARDKKLTFNFEKTPFTDFDFALKKALGKEGFTAGKQLLVFK</sequence>
<dbReference type="GO" id="GO:0006633">
    <property type="term" value="P:fatty acid biosynthetic process"/>
    <property type="evidence" value="ECO:0007669"/>
    <property type="project" value="UniProtKB-KW"/>
</dbReference>
<dbReference type="EC" id="1.3.1.104" evidence="11"/>
<keyword evidence="4" id="KW-0276">Fatty acid metabolism</keyword>
<dbReference type="SUPFAM" id="SSF50129">
    <property type="entry name" value="GroES-like"/>
    <property type="match status" value="1"/>
</dbReference>
<keyword evidence="9" id="KW-0496">Mitochondrion</keyword>
<gene>
    <name evidence="16" type="ORF">KFL_003530100</name>
</gene>
<dbReference type="Proteomes" id="UP000054558">
    <property type="component" value="Unassembled WGS sequence"/>
</dbReference>
<dbReference type="Gene3D" id="3.40.50.720">
    <property type="entry name" value="NAD(P)-binding Rossmann-like Domain"/>
    <property type="match status" value="1"/>
</dbReference>
<dbReference type="EMBL" id="DF237302">
    <property type="protein sequence ID" value="GAQ87447.1"/>
    <property type="molecule type" value="Genomic_DNA"/>
</dbReference>
<evidence type="ECO:0000256" key="8">
    <source>
        <dbReference type="ARBA" id="ARBA00023098"/>
    </source>
</evidence>
<comment type="catalytic activity">
    <reaction evidence="14">
        <text>a 2,3-saturated acyl-[ACP] + NADP(+) = a (2E)-enoyl-[ACP] + NADPH + H(+)</text>
        <dbReference type="Rhea" id="RHEA:22564"/>
        <dbReference type="Rhea" id="RHEA-COMP:9925"/>
        <dbReference type="Rhea" id="RHEA-COMP:9926"/>
        <dbReference type="ChEBI" id="CHEBI:15378"/>
        <dbReference type="ChEBI" id="CHEBI:57783"/>
        <dbReference type="ChEBI" id="CHEBI:58349"/>
        <dbReference type="ChEBI" id="CHEBI:78784"/>
        <dbReference type="ChEBI" id="CHEBI:78785"/>
        <dbReference type="EC" id="1.3.1.104"/>
    </reaction>
</comment>
<dbReference type="InterPro" id="IPR011032">
    <property type="entry name" value="GroES-like_sf"/>
</dbReference>
<dbReference type="InterPro" id="IPR051034">
    <property type="entry name" value="Mito_Enoyl-ACP_Reductase"/>
</dbReference>
<evidence type="ECO:0000256" key="4">
    <source>
        <dbReference type="ARBA" id="ARBA00022832"/>
    </source>
</evidence>
<dbReference type="GO" id="GO:0005739">
    <property type="term" value="C:mitochondrion"/>
    <property type="evidence" value="ECO:0000318"/>
    <property type="project" value="GO_Central"/>
</dbReference>
<dbReference type="SUPFAM" id="SSF51735">
    <property type="entry name" value="NAD(P)-binding Rossmann-fold domains"/>
    <property type="match status" value="1"/>
</dbReference>
<protein>
    <recommendedName>
        <fullName evidence="12">Enoyl-[acyl-carrier-protein] reductase, mitochondrial</fullName>
        <ecNumber evidence="11">1.3.1.104</ecNumber>
    </recommendedName>
    <alternativeName>
        <fullName evidence="13">2-enoyl thioester reductase</fullName>
    </alternativeName>
</protein>
<keyword evidence="6" id="KW-0809">Transit peptide</keyword>
<feature type="domain" description="Enoyl reductase (ER)" evidence="15">
    <location>
        <begin position="14"/>
        <end position="336"/>
    </location>
</feature>
<keyword evidence="3" id="KW-0444">Lipid biosynthesis</keyword>
<keyword evidence="8" id="KW-0443">Lipid metabolism</keyword>
<evidence type="ECO:0000256" key="13">
    <source>
        <dbReference type="ARBA" id="ARBA00042123"/>
    </source>
</evidence>
<dbReference type="CDD" id="cd08290">
    <property type="entry name" value="ETR"/>
    <property type="match status" value="1"/>
</dbReference>
<dbReference type="Pfam" id="PF08240">
    <property type="entry name" value="ADH_N"/>
    <property type="match status" value="1"/>
</dbReference>
<dbReference type="InterPro" id="IPR020843">
    <property type="entry name" value="ER"/>
</dbReference>
<keyword evidence="10" id="KW-0275">Fatty acid biosynthesis</keyword>
<dbReference type="FunFam" id="3.90.180.10:FF:000010">
    <property type="entry name" value="Enoyl-[acyl-carrier-protein] reductase, mitochondrial"/>
    <property type="match status" value="1"/>
</dbReference>
<evidence type="ECO:0000256" key="9">
    <source>
        <dbReference type="ARBA" id="ARBA00023128"/>
    </source>
</evidence>
<dbReference type="InterPro" id="IPR036291">
    <property type="entry name" value="NAD(P)-bd_dom_sf"/>
</dbReference>
<keyword evidence="7" id="KW-0560">Oxidoreductase</keyword>
<evidence type="ECO:0000256" key="5">
    <source>
        <dbReference type="ARBA" id="ARBA00022857"/>
    </source>
</evidence>
<accession>A0A1Y1IFE2</accession>
<dbReference type="AlphaFoldDB" id="A0A1Y1IFE2"/>
<keyword evidence="5" id="KW-0521">NADP</keyword>
<organism evidence="16 17">
    <name type="scientific">Klebsormidium nitens</name>
    <name type="common">Green alga</name>
    <name type="synonym">Ulothrix nitens</name>
    <dbReference type="NCBI Taxonomy" id="105231"/>
    <lineage>
        <taxon>Eukaryota</taxon>
        <taxon>Viridiplantae</taxon>
        <taxon>Streptophyta</taxon>
        <taxon>Klebsormidiophyceae</taxon>
        <taxon>Klebsormidiales</taxon>
        <taxon>Klebsormidiaceae</taxon>
        <taxon>Klebsormidium</taxon>
    </lineage>
</organism>
<evidence type="ECO:0000313" key="16">
    <source>
        <dbReference type="EMBL" id="GAQ87447.1"/>
    </source>
</evidence>
<evidence type="ECO:0000259" key="15">
    <source>
        <dbReference type="SMART" id="SM00829"/>
    </source>
</evidence>
<keyword evidence="17" id="KW-1185">Reference proteome</keyword>
<comment type="similarity">
    <text evidence="2">Belongs to the zinc-containing alcohol dehydrogenase family. Quinone oxidoreductase subfamily.</text>
</comment>
<evidence type="ECO:0000313" key="17">
    <source>
        <dbReference type="Proteomes" id="UP000054558"/>
    </source>
</evidence>
<dbReference type="GO" id="GO:0006631">
    <property type="term" value="P:fatty acid metabolic process"/>
    <property type="evidence" value="ECO:0000318"/>
    <property type="project" value="GO_Central"/>
</dbReference>
<dbReference type="SMART" id="SM00829">
    <property type="entry name" value="PKS_ER"/>
    <property type="match status" value="1"/>
</dbReference>
<evidence type="ECO:0000256" key="7">
    <source>
        <dbReference type="ARBA" id="ARBA00023002"/>
    </source>
</evidence>